<evidence type="ECO:0000313" key="1">
    <source>
        <dbReference type="EMBL" id="NMD88713.1"/>
    </source>
</evidence>
<proteinExistence type="predicted"/>
<organism evidence="1 2">
    <name type="scientific">Victivallis vadensis</name>
    <dbReference type="NCBI Taxonomy" id="172901"/>
    <lineage>
        <taxon>Bacteria</taxon>
        <taxon>Pseudomonadati</taxon>
        <taxon>Lentisphaerota</taxon>
        <taxon>Lentisphaeria</taxon>
        <taxon>Victivallales</taxon>
        <taxon>Victivallaceae</taxon>
        <taxon>Victivallis</taxon>
    </lineage>
</organism>
<dbReference type="Proteomes" id="UP000576225">
    <property type="component" value="Unassembled WGS sequence"/>
</dbReference>
<dbReference type="AlphaFoldDB" id="A0A848B1Z0"/>
<name>A0A848B1Z0_9BACT</name>
<accession>A0A848B1Z0</accession>
<reference evidence="1 2" key="1">
    <citation type="submission" date="2020-04" db="EMBL/GenBank/DDBJ databases">
        <authorList>
            <person name="Hitch T.C.A."/>
            <person name="Wylensek D."/>
            <person name="Clavel T."/>
        </authorList>
    </citation>
    <scope>NUCLEOTIDE SEQUENCE [LARGE SCALE GENOMIC DNA]</scope>
    <source>
        <strain evidence="1 2">COR2-253-APC-1A</strain>
    </source>
</reference>
<gene>
    <name evidence="1" type="ORF">HF882_19180</name>
</gene>
<protein>
    <submittedName>
        <fullName evidence="1">Uncharacterized protein</fullName>
    </submittedName>
</protein>
<comment type="caution">
    <text evidence="1">The sequence shown here is derived from an EMBL/GenBank/DDBJ whole genome shotgun (WGS) entry which is preliminary data.</text>
</comment>
<dbReference type="EMBL" id="JABAEW010000055">
    <property type="protein sequence ID" value="NMD88713.1"/>
    <property type="molecule type" value="Genomic_DNA"/>
</dbReference>
<dbReference type="RefSeq" id="WP_168963754.1">
    <property type="nucleotide sequence ID" value="NZ_JABAEW010000055.1"/>
</dbReference>
<evidence type="ECO:0000313" key="2">
    <source>
        <dbReference type="Proteomes" id="UP000576225"/>
    </source>
</evidence>
<sequence length="153" mass="17602">MNLKRSPTTISRCAGKTAFCLEPHFTLPNFNGIPVRELWKECIPIQEGACRHVLPPELNLLLLYRHNNIDFFRKSNLPKLLTDLGFLLKSSRINWEKLARLCRNFRFGTPELLFQAFPEFFPEVSRPAEESSAEAARALRSILLAPPQFETMS</sequence>